<comment type="subcellular location">
    <subcellularLocation>
        <location evidence="1">Cell membrane</location>
        <topology evidence="1">Multi-pass membrane protein</topology>
    </subcellularLocation>
    <subcellularLocation>
        <location evidence="7">Membrane</location>
        <topology evidence="7">Multi-pass membrane protein</topology>
    </subcellularLocation>
</comment>
<evidence type="ECO:0000256" key="6">
    <source>
        <dbReference type="ARBA" id="ARBA00023136"/>
    </source>
</evidence>
<evidence type="ECO:0000313" key="11">
    <source>
        <dbReference type="Proteomes" id="UP000294796"/>
    </source>
</evidence>
<gene>
    <name evidence="10" type="ORF">E2F46_12765</name>
</gene>
<feature type="transmembrane region" description="Helical" evidence="8">
    <location>
        <begin position="248"/>
        <end position="270"/>
    </location>
</feature>
<comment type="caution">
    <text evidence="10">The sequence shown here is derived from an EMBL/GenBank/DDBJ whole genome shotgun (WGS) entry which is preliminary data.</text>
</comment>
<evidence type="ECO:0000256" key="4">
    <source>
        <dbReference type="ARBA" id="ARBA00022692"/>
    </source>
</evidence>
<evidence type="ECO:0000256" key="1">
    <source>
        <dbReference type="ARBA" id="ARBA00004651"/>
    </source>
</evidence>
<reference evidence="10 11" key="1">
    <citation type="submission" date="2019-03" db="EMBL/GenBank/DDBJ databases">
        <title>Luteimonas zhaokaii sp.nov., isolated from the rectal contents of Plateau pika in Yushu, Qinghai Province, China.</title>
        <authorList>
            <person name="Zhang G."/>
        </authorList>
    </citation>
    <scope>NUCLEOTIDE SEQUENCE [LARGE SCALE GENOMIC DNA]</scope>
    <source>
        <strain evidence="10 11">B9</strain>
    </source>
</reference>
<sequence length="543" mass="55480">MSALAVPAWIVAALLLPLLALAAVRVDRLRAAALVLAPLPLLVLALSPEGGLAAPRLLLGTAWAVDGVNRPLLLLAGLGFALAGGVAGARVSRAPTLFATVWLLVLAGVAQALLAAELAGFYTGYLVMSLTAYGLVVHAATSEALRAGRVYLVMALLGEAMVLAGVLQLAGSREAVDVLSLASQPPAPGVAWLLFAGFAVKLGLVPLHLWLPVAHPVAPVPASAVLSGVLVKLGLLGMMRVLPEGSLAPATLVFFLGLATSAYGALAGLAQSRLKTVLAYSTVSQMGLLFAGFAALQAAGGGTAVLGLLALHHGLNKIALFLAAGGAVGASRVRATLFALPALALVGLPAFTGALAKDALKSTLAPAGWEAFAWMLSIGSLLTALLMLHGWRLARADRGDAGVPPPIHPAWPLAVLAGIAVPWAWAVSAGLARSPLAGIWDALWPALLALVAWTLATRLRGNRAAPRIPEGDLLQPLATIATALRNAGVAVLDRWNAWQPPVPHLRPLTRLAALEPAMVRLPGAGGLMLVLLLVIAALAWRAS</sequence>
<keyword evidence="3" id="KW-1003">Cell membrane</keyword>
<keyword evidence="11" id="KW-1185">Reference proteome</keyword>
<dbReference type="GO" id="GO:0005886">
    <property type="term" value="C:plasma membrane"/>
    <property type="evidence" value="ECO:0007669"/>
    <property type="project" value="UniProtKB-SubCell"/>
</dbReference>
<dbReference type="PANTHER" id="PTHR42703:SF1">
    <property type="entry name" value="NA(+)_H(+) ANTIPORTER SUBUNIT D1"/>
    <property type="match status" value="1"/>
</dbReference>
<dbReference type="InterPro" id="IPR003918">
    <property type="entry name" value="NADH_UbQ_OxRdtase"/>
</dbReference>
<dbReference type="PANTHER" id="PTHR42703">
    <property type="entry name" value="NADH DEHYDROGENASE"/>
    <property type="match status" value="1"/>
</dbReference>
<evidence type="ECO:0000256" key="2">
    <source>
        <dbReference type="ARBA" id="ARBA00005346"/>
    </source>
</evidence>
<protein>
    <submittedName>
        <fullName evidence="10">NADH/ubiquinone/plastoquinone (Complex I)</fullName>
    </submittedName>
</protein>
<feature type="transmembrane region" description="Helical" evidence="8">
    <location>
        <begin position="31"/>
        <end position="48"/>
    </location>
</feature>
<feature type="transmembrane region" description="Helical" evidence="8">
    <location>
        <begin position="96"/>
        <end position="116"/>
    </location>
</feature>
<dbReference type="OrthoDB" id="9768329at2"/>
<dbReference type="InterPro" id="IPR050586">
    <property type="entry name" value="CPA3_Na-H_Antiporter_D"/>
</dbReference>
<comment type="similarity">
    <text evidence="2">Belongs to the CPA3 antiporters (TC 2.A.63) subunit D family.</text>
</comment>
<dbReference type="EMBL" id="SMTF01000011">
    <property type="protein sequence ID" value="TDK23014.1"/>
    <property type="molecule type" value="Genomic_DNA"/>
</dbReference>
<feature type="transmembrane region" description="Helical" evidence="8">
    <location>
        <begin position="371"/>
        <end position="389"/>
    </location>
</feature>
<accession>A0A4R5TT71</accession>
<dbReference type="AlphaFoldDB" id="A0A4R5TT71"/>
<feature type="transmembrane region" description="Helical" evidence="8">
    <location>
        <begin position="223"/>
        <end position="242"/>
    </location>
</feature>
<dbReference type="Pfam" id="PF00361">
    <property type="entry name" value="Proton_antipo_M"/>
    <property type="match status" value="1"/>
</dbReference>
<feature type="domain" description="NADH:quinone oxidoreductase/Mrp antiporter transmembrane" evidence="9">
    <location>
        <begin position="115"/>
        <end position="381"/>
    </location>
</feature>
<name>A0A4R5TT71_9GAMM</name>
<dbReference type="RefSeq" id="WP_133322644.1">
    <property type="nucleotide sequence ID" value="NZ_SMTF01000011.1"/>
</dbReference>
<evidence type="ECO:0000256" key="7">
    <source>
        <dbReference type="RuleBase" id="RU000320"/>
    </source>
</evidence>
<feature type="transmembrane region" description="Helical" evidence="8">
    <location>
        <begin position="437"/>
        <end position="456"/>
    </location>
</feature>
<evidence type="ECO:0000313" key="10">
    <source>
        <dbReference type="EMBL" id="TDK23014.1"/>
    </source>
</evidence>
<dbReference type="GO" id="GO:0042773">
    <property type="term" value="P:ATP synthesis coupled electron transport"/>
    <property type="evidence" value="ECO:0007669"/>
    <property type="project" value="InterPro"/>
</dbReference>
<evidence type="ECO:0000256" key="8">
    <source>
        <dbReference type="SAM" id="Phobius"/>
    </source>
</evidence>
<keyword evidence="4 7" id="KW-0812">Transmembrane</keyword>
<dbReference type="InterPro" id="IPR001750">
    <property type="entry name" value="ND/Mrp_TM"/>
</dbReference>
<feature type="transmembrane region" description="Helical" evidence="8">
    <location>
        <begin position="517"/>
        <end position="540"/>
    </location>
</feature>
<feature type="transmembrane region" description="Helical" evidence="8">
    <location>
        <begin position="150"/>
        <end position="170"/>
    </location>
</feature>
<feature type="transmembrane region" description="Helical" evidence="8">
    <location>
        <begin position="122"/>
        <end position="141"/>
    </location>
</feature>
<feature type="transmembrane region" description="Helical" evidence="8">
    <location>
        <begin position="6"/>
        <end position="24"/>
    </location>
</feature>
<organism evidence="10 11">
    <name type="scientific">Luteimonas aestuarii</name>
    <dbReference type="NCBI Taxonomy" id="453837"/>
    <lineage>
        <taxon>Bacteria</taxon>
        <taxon>Pseudomonadati</taxon>
        <taxon>Pseudomonadota</taxon>
        <taxon>Gammaproteobacteria</taxon>
        <taxon>Lysobacterales</taxon>
        <taxon>Lysobacteraceae</taxon>
        <taxon>Luteimonas</taxon>
    </lineage>
</organism>
<evidence type="ECO:0000256" key="3">
    <source>
        <dbReference type="ARBA" id="ARBA00022475"/>
    </source>
</evidence>
<feature type="transmembrane region" description="Helical" evidence="8">
    <location>
        <begin position="277"/>
        <end position="299"/>
    </location>
</feature>
<feature type="transmembrane region" description="Helical" evidence="8">
    <location>
        <begin position="305"/>
        <end position="328"/>
    </location>
</feature>
<keyword evidence="10" id="KW-0830">Ubiquinone</keyword>
<evidence type="ECO:0000256" key="5">
    <source>
        <dbReference type="ARBA" id="ARBA00022989"/>
    </source>
</evidence>
<keyword evidence="5 8" id="KW-1133">Transmembrane helix</keyword>
<dbReference type="Proteomes" id="UP000294796">
    <property type="component" value="Unassembled WGS sequence"/>
</dbReference>
<feature type="transmembrane region" description="Helical" evidence="8">
    <location>
        <begin position="335"/>
        <end position="356"/>
    </location>
</feature>
<dbReference type="PRINTS" id="PR01437">
    <property type="entry name" value="NUOXDRDTASE4"/>
</dbReference>
<evidence type="ECO:0000259" key="9">
    <source>
        <dbReference type="Pfam" id="PF00361"/>
    </source>
</evidence>
<feature type="transmembrane region" description="Helical" evidence="8">
    <location>
        <begin position="190"/>
        <end position="211"/>
    </location>
</feature>
<proteinExistence type="inferred from homology"/>
<feature type="transmembrane region" description="Helical" evidence="8">
    <location>
        <begin position="68"/>
        <end position="89"/>
    </location>
</feature>
<keyword evidence="6 8" id="KW-0472">Membrane</keyword>
<feature type="transmembrane region" description="Helical" evidence="8">
    <location>
        <begin position="410"/>
        <end position="431"/>
    </location>
</feature>
<dbReference type="GO" id="GO:0008137">
    <property type="term" value="F:NADH dehydrogenase (ubiquinone) activity"/>
    <property type="evidence" value="ECO:0007669"/>
    <property type="project" value="InterPro"/>
</dbReference>